<reference evidence="1" key="1">
    <citation type="submission" date="2024-03" db="EMBL/GenBank/DDBJ databases">
        <title>Diverse circular DNA viruses in blood, oral, and fecal samples of captive lemurs.</title>
        <authorList>
            <person name="Paietta E.N."/>
            <person name="Kraberger S."/>
            <person name="Lund M.C."/>
            <person name="Custer J.M."/>
            <person name="Vargas K.M."/>
            <person name="Ehmke E.E."/>
            <person name="Yoder A.D."/>
            <person name="Varsani A."/>
        </authorList>
    </citation>
    <scope>NUCLEOTIDE SEQUENCE</scope>
    <source>
        <strain evidence="1">Duke_28FS_1</strain>
    </source>
</reference>
<proteinExistence type="predicted"/>
<sequence>MLFKKRRKPYKIDTSIEGFRYVGINLTEKQYDDLCQLNMLLMGESRKGIPVFNTMVLLKTLGLLSKEILCDNCRKDTNNDTYEDVKNSLERKFGKIIR</sequence>
<evidence type="ECO:0000313" key="1">
    <source>
        <dbReference type="EMBL" id="XCD07495.1"/>
    </source>
</evidence>
<dbReference type="EMBL" id="PP511791">
    <property type="protein sequence ID" value="XCD07495.1"/>
    <property type="molecule type" value="Genomic_DNA"/>
</dbReference>
<accession>A0AAU8B6N7</accession>
<organism evidence="1">
    <name type="scientific">Dulem virus 39</name>
    <dbReference type="NCBI Taxonomy" id="3145757"/>
    <lineage>
        <taxon>Viruses</taxon>
        <taxon>Duplodnaviria</taxon>
        <taxon>Heunggongvirae</taxon>
        <taxon>Uroviricota</taxon>
        <taxon>Caudoviricetes</taxon>
    </lineage>
</organism>
<protein>
    <submittedName>
        <fullName evidence="1">Uncharacterized protein</fullName>
    </submittedName>
</protein>
<name>A0AAU8B6N7_9CAUD</name>